<keyword evidence="1" id="KW-0812">Transmembrane</keyword>
<comment type="caution">
    <text evidence="2">The sequence shown here is derived from an EMBL/GenBank/DDBJ whole genome shotgun (WGS) entry which is preliminary data.</text>
</comment>
<evidence type="ECO:0000313" key="2">
    <source>
        <dbReference type="EMBL" id="PJJ63526.1"/>
    </source>
</evidence>
<evidence type="ECO:0000313" key="3">
    <source>
        <dbReference type="Proteomes" id="UP000230161"/>
    </source>
</evidence>
<keyword evidence="3" id="KW-1185">Reference proteome</keyword>
<gene>
    <name evidence="2" type="ORF">CLV54_1195</name>
</gene>
<dbReference type="InterPro" id="IPR058061">
    <property type="entry name" value="SCO4848-like"/>
</dbReference>
<feature type="transmembrane region" description="Helical" evidence="1">
    <location>
        <begin position="63"/>
        <end position="89"/>
    </location>
</feature>
<name>A0A2M9BZM9_9MICO</name>
<accession>A0A2M9BZM9</accession>
<organism evidence="2 3">
    <name type="scientific">Compostimonas suwonensis</name>
    <dbReference type="NCBI Taxonomy" id="1048394"/>
    <lineage>
        <taxon>Bacteria</taxon>
        <taxon>Bacillati</taxon>
        <taxon>Actinomycetota</taxon>
        <taxon>Actinomycetes</taxon>
        <taxon>Micrococcales</taxon>
        <taxon>Microbacteriaceae</taxon>
        <taxon>Compostimonas</taxon>
    </lineage>
</organism>
<keyword evidence="1" id="KW-0472">Membrane</keyword>
<reference evidence="2 3" key="1">
    <citation type="submission" date="2017-11" db="EMBL/GenBank/DDBJ databases">
        <title>Genomic Encyclopedia of Archaeal and Bacterial Type Strains, Phase II (KMG-II): From Individual Species to Whole Genera.</title>
        <authorList>
            <person name="Goeker M."/>
        </authorList>
    </citation>
    <scope>NUCLEOTIDE SEQUENCE [LARGE SCALE GENOMIC DNA]</scope>
    <source>
        <strain evidence="2 3">DSM 25625</strain>
    </source>
</reference>
<sequence>MSEELRTLSRVFVLRTLERMLTTLAILLLVNAVWNFLVWPQFYRRVNKDDRARDAAGKPTRFLIVHAVLIGVSLLIAVVSVVIAVIALVTA</sequence>
<feature type="transmembrane region" description="Helical" evidence="1">
    <location>
        <begin position="20"/>
        <end position="42"/>
    </location>
</feature>
<keyword evidence="1" id="KW-1133">Transmembrane helix</keyword>
<dbReference type="Pfam" id="PF26606">
    <property type="entry name" value="SCO4848"/>
    <property type="match status" value="1"/>
</dbReference>
<dbReference type="NCBIfam" id="NF046117">
    <property type="entry name" value="SCO4848_fam"/>
    <property type="match status" value="1"/>
</dbReference>
<dbReference type="AlphaFoldDB" id="A0A2M9BZM9"/>
<dbReference type="Proteomes" id="UP000230161">
    <property type="component" value="Unassembled WGS sequence"/>
</dbReference>
<proteinExistence type="predicted"/>
<dbReference type="EMBL" id="PGFB01000002">
    <property type="protein sequence ID" value="PJJ63526.1"/>
    <property type="molecule type" value="Genomic_DNA"/>
</dbReference>
<protein>
    <submittedName>
        <fullName evidence="2">Uncharacterized protein</fullName>
    </submittedName>
</protein>
<evidence type="ECO:0000256" key="1">
    <source>
        <dbReference type="SAM" id="Phobius"/>
    </source>
</evidence>